<comment type="caution">
    <text evidence="1">The sequence shown here is derived from an EMBL/GenBank/DDBJ whole genome shotgun (WGS) entry which is preliminary data.</text>
</comment>
<dbReference type="RefSeq" id="WP_008517060.1">
    <property type="nucleotide sequence ID" value="NZ_ACJM01000009.1"/>
</dbReference>
<evidence type="ECO:0000313" key="2">
    <source>
        <dbReference type="Proteomes" id="UP000006443"/>
    </source>
</evidence>
<dbReference type="InterPro" id="IPR012452">
    <property type="entry name" value="DUF1657"/>
</dbReference>
<sequence>MTVQADLKKAIAAAETAKGTYATFAESTEDQLAKAMYQQLAMDMDNHIQQLNSRLNYLTESNPMNQGQQQQ</sequence>
<dbReference type="EMBL" id="ACJM01000009">
    <property type="protein sequence ID" value="EEG77247.1"/>
    <property type="molecule type" value="Genomic_DNA"/>
</dbReference>
<proteinExistence type="predicted"/>
<evidence type="ECO:0000313" key="1">
    <source>
        <dbReference type="EMBL" id="EEG77247.1"/>
    </source>
</evidence>
<dbReference type="Gene3D" id="1.20.1260.10">
    <property type="match status" value="1"/>
</dbReference>
<accession>C0GHP1</accession>
<evidence type="ECO:0008006" key="3">
    <source>
        <dbReference type="Google" id="ProtNLM"/>
    </source>
</evidence>
<protein>
    <recommendedName>
        <fullName evidence="3">Rubrerythrin family protein</fullName>
    </recommendedName>
</protein>
<dbReference type="AlphaFoldDB" id="C0GHP1"/>
<dbReference type="InterPro" id="IPR012347">
    <property type="entry name" value="Ferritin-like"/>
</dbReference>
<organism evidence="1 2">
    <name type="scientific">Dethiobacter alkaliphilus AHT 1</name>
    <dbReference type="NCBI Taxonomy" id="555088"/>
    <lineage>
        <taxon>Bacteria</taxon>
        <taxon>Bacillati</taxon>
        <taxon>Bacillota</taxon>
        <taxon>Dethiobacteria</taxon>
        <taxon>Dethiobacterales</taxon>
        <taxon>Dethiobacteraceae</taxon>
        <taxon>Dethiobacter</taxon>
    </lineage>
</organism>
<dbReference type="Proteomes" id="UP000006443">
    <property type="component" value="Unassembled WGS sequence"/>
</dbReference>
<dbReference type="Pfam" id="PF07870">
    <property type="entry name" value="DUF1657"/>
    <property type="match status" value="1"/>
</dbReference>
<dbReference type="SUPFAM" id="SSF47240">
    <property type="entry name" value="Ferritin-like"/>
    <property type="match status" value="1"/>
</dbReference>
<reference evidence="1 2" key="1">
    <citation type="submission" date="2009-02" db="EMBL/GenBank/DDBJ databases">
        <title>Sequencing of the draft genome and assembly of Dethiobacter alkaliphilus AHT 1.</title>
        <authorList>
            <consortium name="US DOE Joint Genome Institute (JGI-PGF)"/>
            <person name="Lucas S."/>
            <person name="Copeland A."/>
            <person name="Lapidus A."/>
            <person name="Glavina del Rio T."/>
            <person name="Dalin E."/>
            <person name="Tice H."/>
            <person name="Bruce D."/>
            <person name="Goodwin L."/>
            <person name="Pitluck S."/>
            <person name="Larimer F."/>
            <person name="Land M.L."/>
            <person name="Hauser L."/>
            <person name="Muyzer G."/>
        </authorList>
    </citation>
    <scope>NUCLEOTIDE SEQUENCE [LARGE SCALE GENOMIC DNA]</scope>
    <source>
        <strain evidence="1 2">AHT 1</strain>
    </source>
</reference>
<dbReference type="STRING" id="555088.DealDRAFT_2000"/>
<gene>
    <name evidence="1" type="ORF">DealDRAFT_2000</name>
</gene>
<dbReference type="InterPro" id="IPR009078">
    <property type="entry name" value="Ferritin-like_SF"/>
</dbReference>
<dbReference type="OrthoDB" id="1955400at2"/>
<keyword evidence="2" id="KW-1185">Reference proteome</keyword>
<name>C0GHP1_DETAL</name>
<dbReference type="eggNOG" id="ENOG5032ZQ2">
    <property type="taxonomic scope" value="Bacteria"/>
</dbReference>